<evidence type="ECO:0000259" key="11">
    <source>
        <dbReference type="PROSITE" id="PS50262"/>
    </source>
</evidence>
<dbReference type="GO" id="GO:0004983">
    <property type="term" value="F:neuropeptide Y receptor activity"/>
    <property type="evidence" value="ECO:0007669"/>
    <property type="project" value="InterPro"/>
</dbReference>
<keyword evidence="8 9" id="KW-0807">Transducer</keyword>
<keyword evidence="4 10" id="KW-1133">Transmembrane helix</keyword>
<dbReference type="STRING" id="53326.A0A016U994"/>
<evidence type="ECO:0000256" key="6">
    <source>
        <dbReference type="ARBA" id="ARBA00023136"/>
    </source>
</evidence>
<protein>
    <recommendedName>
        <fullName evidence="11">G-protein coupled receptors family 1 profile domain-containing protein</fullName>
    </recommendedName>
</protein>
<keyword evidence="13" id="KW-1185">Reference proteome</keyword>
<dbReference type="GO" id="GO:0042923">
    <property type="term" value="F:neuropeptide binding"/>
    <property type="evidence" value="ECO:0007669"/>
    <property type="project" value="TreeGrafter"/>
</dbReference>
<dbReference type="InterPro" id="IPR000611">
    <property type="entry name" value="NPY_rcpt"/>
</dbReference>
<evidence type="ECO:0000256" key="3">
    <source>
        <dbReference type="ARBA" id="ARBA00022692"/>
    </source>
</evidence>
<dbReference type="PROSITE" id="PS50262">
    <property type="entry name" value="G_PROTEIN_RECEP_F1_2"/>
    <property type="match status" value="1"/>
</dbReference>
<keyword evidence="5 9" id="KW-0297">G-protein coupled receptor</keyword>
<keyword evidence="6 10" id="KW-0472">Membrane</keyword>
<dbReference type="AlphaFoldDB" id="A0A016U994"/>
<evidence type="ECO:0000313" key="12">
    <source>
        <dbReference type="EMBL" id="EYC11173.1"/>
    </source>
</evidence>
<keyword evidence="3 9" id="KW-0812">Transmembrane</keyword>
<evidence type="ECO:0000256" key="5">
    <source>
        <dbReference type="ARBA" id="ARBA00023040"/>
    </source>
</evidence>
<dbReference type="GO" id="GO:0043005">
    <property type="term" value="C:neuron projection"/>
    <property type="evidence" value="ECO:0007669"/>
    <property type="project" value="TreeGrafter"/>
</dbReference>
<dbReference type="InterPro" id="IPR017452">
    <property type="entry name" value="GPCR_Rhodpsn_7TM"/>
</dbReference>
<comment type="subcellular location">
    <subcellularLocation>
        <location evidence="1">Membrane</location>
        <topology evidence="1">Multi-pass membrane protein</topology>
    </subcellularLocation>
</comment>
<feature type="transmembrane region" description="Helical" evidence="10">
    <location>
        <begin position="58"/>
        <end position="79"/>
    </location>
</feature>
<evidence type="ECO:0000256" key="9">
    <source>
        <dbReference type="RuleBase" id="RU000688"/>
    </source>
</evidence>
<dbReference type="PRINTS" id="PR01012">
    <property type="entry name" value="NRPEPTIDEYR"/>
</dbReference>
<dbReference type="PROSITE" id="PS00237">
    <property type="entry name" value="G_PROTEIN_RECEP_F1_1"/>
    <property type="match status" value="1"/>
</dbReference>
<comment type="caution">
    <text evidence="12">The sequence shown here is derived from an EMBL/GenBank/DDBJ whole genome shotgun (WGS) entry which is preliminary data.</text>
</comment>
<dbReference type="GO" id="GO:0005886">
    <property type="term" value="C:plasma membrane"/>
    <property type="evidence" value="ECO:0007669"/>
    <property type="project" value="TreeGrafter"/>
</dbReference>
<feature type="transmembrane region" description="Helical" evidence="10">
    <location>
        <begin position="22"/>
        <end position="46"/>
    </location>
</feature>
<dbReference type="EMBL" id="JARK01001388">
    <property type="protein sequence ID" value="EYC11173.1"/>
    <property type="molecule type" value="Genomic_DNA"/>
</dbReference>
<sequence>MSNCTSIQDTLFEAIDLTAVRALFAVLYSLVWVAAIVGNTLVLYVVSFNQVSLSVRSVFIGCLAVSDLLMSLTSLPWTAVTLFTREWIFPKPICKLIGVFQGGSIFVSSFTLTVIALDRCLLIIRPNKEFIGYNRAVAIVVAIWVLGYSLALPTGIFSKAVSFEKICGVFCEEIWPDTSESGLSSPSRRLYGLSVLLSQFGIPALISSVCYWLISRVMSSQLERRRGHTLLKESEEKLVSRKTRANRMMIAMVLGFIFAWMPLNAINLYRDLGSSVNSPWFSTVFALCHVLAMTSAALNPVIYSWFNPQFRSAIQSLCSGQRKRVKGKLHTEINTKLTEVCTLCWQHPSSGKIALLQAITDVKIKPELILNDCHQPGDQIL</sequence>
<dbReference type="InterPro" id="IPR000276">
    <property type="entry name" value="GPCR_Rhodpsn"/>
</dbReference>
<accession>A0A016U994</accession>
<comment type="similarity">
    <text evidence="2 9">Belongs to the G-protein coupled receptor 1 family.</text>
</comment>
<evidence type="ECO:0000256" key="10">
    <source>
        <dbReference type="SAM" id="Phobius"/>
    </source>
</evidence>
<dbReference type="Pfam" id="PF00001">
    <property type="entry name" value="7tm_1"/>
    <property type="match status" value="1"/>
</dbReference>
<dbReference type="PANTHER" id="PTHR24235:SF18">
    <property type="entry name" value="G-PROTEIN COUPLED RECEPTORS FAMILY 1 PROFILE DOMAIN-CONTAINING PROTEIN"/>
    <property type="match status" value="1"/>
</dbReference>
<dbReference type="Gene3D" id="1.20.1070.10">
    <property type="entry name" value="Rhodopsin 7-helix transmembrane proteins"/>
    <property type="match status" value="1"/>
</dbReference>
<dbReference type="PANTHER" id="PTHR24235">
    <property type="entry name" value="NEUROPEPTIDE Y RECEPTOR"/>
    <property type="match status" value="1"/>
</dbReference>
<gene>
    <name evidence="12" type="primary">Acey_s0052.g2268</name>
    <name evidence="12" type="synonym">Acey-npr-3</name>
    <name evidence="12" type="ORF">Y032_0052g2268</name>
</gene>
<feature type="transmembrane region" description="Helical" evidence="10">
    <location>
        <begin position="190"/>
        <end position="214"/>
    </location>
</feature>
<dbReference type="PRINTS" id="PR00237">
    <property type="entry name" value="GPCRRHODOPSN"/>
</dbReference>
<evidence type="ECO:0000256" key="7">
    <source>
        <dbReference type="ARBA" id="ARBA00023170"/>
    </source>
</evidence>
<dbReference type="OrthoDB" id="9046662at2759"/>
<keyword evidence="7 9" id="KW-0675">Receptor</keyword>
<feature type="domain" description="G-protein coupled receptors family 1 profile" evidence="11">
    <location>
        <begin position="38"/>
        <end position="303"/>
    </location>
</feature>
<feature type="transmembrane region" description="Helical" evidence="10">
    <location>
        <begin position="136"/>
        <end position="156"/>
    </location>
</feature>
<organism evidence="12 13">
    <name type="scientific">Ancylostoma ceylanicum</name>
    <dbReference type="NCBI Taxonomy" id="53326"/>
    <lineage>
        <taxon>Eukaryota</taxon>
        <taxon>Metazoa</taxon>
        <taxon>Ecdysozoa</taxon>
        <taxon>Nematoda</taxon>
        <taxon>Chromadorea</taxon>
        <taxon>Rhabditida</taxon>
        <taxon>Rhabditina</taxon>
        <taxon>Rhabditomorpha</taxon>
        <taxon>Strongyloidea</taxon>
        <taxon>Ancylostomatidae</taxon>
        <taxon>Ancylostomatinae</taxon>
        <taxon>Ancylostoma</taxon>
    </lineage>
</organism>
<reference evidence="13" key="1">
    <citation type="journal article" date="2015" name="Nat. Genet.">
        <title>The genome and transcriptome of the zoonotic hookworm Ancylostoma ceylanicum identify infection-specific gene families.</title>
        <authorList>
            <person name="Schwarz E.M."/>
            <person name="Hu Y."/>
            <person name="Antoshechkin I."/>
            <person name="Miller M.M."/>
            <person name="Sternberg P.W."/>
            <person name="Aroian R.V."/>
        </authorList>
    </citation>
    <scope>NUCLEOTIDE SEQUENCE</scope>
    <source>
        <strain evidence="13">HY135</strain>
    </source>
</reference>
<dbReference type="SUPFAM" id="SSF81321">
    <property type="entry name" value="Family A G protein-coupled receptor-like"/>
    <property type="match status" value="1"/>
</dbReference>
<evidence type="ECO:0000256" key="1">
    <source>
        <dbReference type="ARBA" id="ARBA00004141"/>
    </source>
</evidence>
<evidence type="ECO:0000313" key="13">
    <source>
        <dbReference type="Proteomes" id="UP000024635"/>
    </source>
</evidence>
<evidence type="ECO:0000256" key="8">
    <source>
        <dbReference type="ARBA" id="ARBA00023224"/>
    </source>
</evidence>
<feature type="transmembrane region" description="Helical" evidence="10">
    <location>
        <begin position="99"/>
        <end position="124"/>
    </location>
</feature>
<proteinExistence type="inferred from homology"/>
<dbReference type="Proteomes" id="UP000024635">
    <property type="component" value="Unassembled WGS sequence"/>
</dbReference>
<evidence type="ECO:0000256" key="4">
    <source>
        <dbReference type="ARBA" id="ARBA00022989"/>
    </source>
</evidence>
<dbReference type="CDD" id="cd15203">
    <property type="entry name" value="7tmA_NPYR-like"/>
    <property type="match status" value="1"/>
</dbReference>
<name>A0A016U994_9BILA</name>
<feature type="transmembrane region" description="Helical" evidence="10">
    <location>
        <begin position="280"/>
        <end position="306"/>
    </location>
</feature>
<feature type="transmembrane region" description="Helical" evidence="10">
    <location>
        <begin position="248"/>
        <end position="268"/>
    </location>
</feature>
<evidence type="ECO:0000256" key="2">
    <source>
        <dbReference type="ARBA" id="ARBA00010663"/>
    </source>
</evidence>